<evidence type="ECO:0000313" key="3">
    <source>
        <dbReference type="Proteomes" id="UP000676967"/>
    </source>
</evidence>
<protein>
    <recommendedName>
        <fullName evidence="4">Transposase</fullName>
    </recommendedName>
</protein>
<evidence type="ECO:0000256" key="1">
    <source>
        <dbReference type="SAM" id="MobiDB-lite"/>
    </source>
</evidence>
<reference evidence="2 3" key="1">
    <citation type="submission" date="2020-08" db="EMBL/GenBank/DDBJ databases">
        <title>Whole genome shotgun sequence of Actinoplanes ianthinogenes NBRC 13996.</title>
        <authorList>
            <person name="Komaki H."/>
            <person name="Tamura T."/>
        </authorList>
    </citation>
    <scope>NUCLEOTIDE SEQUENCE [LARGE SCALE GENOMIC DNA]</scope>
    <source>
        <strain evidence="2 3">NBRC 13996</strain>
    </source>
</reference>
<dbReference type="EMBL" id="AP023356">
    <property type="protein sequence ID" value="BCJ43723.1"/>
    <property type="molecule type" value="Genomic_DNA"/>
</dbReference>
<dbReference type="Proteomes" id="UP000676967">
    <property type="component" value="Chromosome"/>
</dbReference>
<accession>A0ABN6CF14</accession>
<keyword evidence="3" id="KW-1185">Reference proteome</keyword>
<evidence type="ECO:0000313" key="2">
    <source>
        <dbReference type="EMBL" id="BCJ43723.1"/>
    </source>
</evidence>
<evidence type="ECO:0008006" key="4">
    <source>
        <dbReference type="Google" id="ProtNLM"/>
    </source>
</evidence>
<organism evidence="2 3">
    <name type="scientific">Actinoplanes ianthinogenes</name>
    <dbReference type="NCBI Taxonomy" id="122358"/>
    <lineage>
        <taxon>Bacteria</taxon>
        <taxon>Bacillati</taxon>
        <taxon>Actinomycetota</taxon>
        <taxon>Actinomycetes</taxon>
        <taxon>Micromonosporales</taxon>
        <taxon>Micromonosporaceae</taxon>
        <taxon>Actinoplanes</taxon>
    </lineage>
</organism>
<feature type="region of interest" description="Disordered" evidence="1">
    <location>
        <begin position="1"/>
        <end position="48"/>
    </location>
</feature>
<feature type="compositionally biased region" description="Basic and acidic residues" evidence="1">
    <location>
        <begin position="1"/>
        <end position="39"/>
    </location>
</feature>
<gene>
    <name evidence="2" type="ORF">Aiant_43800</name>
</gene>
<name>A0ABN6CF14_9ACTN</name>
<proteinExistence type="predicted"/>
<sequence length="87" mass="9691">MHLGAEKETQERADHRGCHPGGEKDEAEREQPPRQEARHQPNVTADQERALSEVVTVTRGCLVRVKVEWNTLKSVGLHPVEADQGSS</sequence>